<dbReference type="GeneID" id="24424730"/>
<dbReference type="GO" id="GO:0030163">
    <property type="term" value="P:protein catabolic process"/>
    <property type="evidence" value="ECO:0007669"/>
    <property type="project" value="InterPro"/>
</dbReference>
<proteinExistence type="predicted"/>
<dbReference type="InterPro" id="IPR004616">
    <property type="entry name" value="Leu/Phe-tRNA_Trfase"/>
</dbReference>
<dbReference type="Pfam" id="PF03588">
    <property type="entry name" value="Leu_Phe_trans"/>
    <property type="match status" value="1"/>
</dbReference>
<dbReference type="RefSeq" id="XP_021338427.1">
    <property type="nucleotide sequence ID" value="XM_021481836.1"/>
</dbReference>
<dbReference type="SUPFAM" id="SSF55729">
    <property type="entry name" value="Acyl-CoA N-acyltransferases (Nat)"/>
    <property type="match status" value="1"/>
</dbReference>
<keyword evidence="1" id="KW-0963">Cytoplasm</keyword>
<name>A0A1R4ABB6_BABMR</name>
<dbReference type="EMBL" id="LN871598">
    <property type="protein sequence ID" value="SJK86245.1"/>
    <property type="molecule type" value="Genomic_DNA"/>
</dbReference>
<dbReference type="AlphaFoldDB" id="A0A1R4ABB6"/>
<organism evidence="4 5">
    <name type="scientific">Babesia microti (strain RI)</name>
    <dbReference type="NCBI Taxonomy" id="1133968"/>
    <lineage>
        <taxon>Eukaryota</taxon>
        <taxon>Sar</taxon>
        <taxon>Alveolata</taxon>
        <taxon>Apicomplexa</taxon>
        <taxon>Aconoidasida</taxon>
        <taxon>Piroplasmida</taxon>
        <taxon>Babesiidae</taxon>
        <taxon>Babesia</taxon>
    </lineage>
</organism>
<evidence type="ECO:0000256" key="2">
    <source>
        <dbReference type="ARBA" id="ARBA00022679"/>
    </source>
</evidence>
<dbReference type="Gene3D" id="3.40.630.70">
    <property type="entry name" value="Leucyl/phenylalanyl-tRNA-protein transferase, C-terminal domain"/>
    <property type="match status" value="1"/>
</dbReference>
<dbReference type="OrthoDB" id="2122564at2759"/>
<evidence type="ECO:0000256" key="1">
    <source>
        <dbReference type="ARBA" id="ARBA00022490"/>
    </source>
</evidence>
<keyword evidence="5" id="KW-1185">Reference proteome</keyword>
<dbReference type="GO" id="GO:0005737">
    <property type="term" value="C:cytoplasm"/>
    <property type="evidence" value="ECO:0007669"/>
    <property type="project" value="TreeGrafter"/>
</dbReference>
<keyword evidence="2 4" id="KW-0808">Transferase</keyword>
<dbReference type="KEGG" id="bmic:BMR1_03g00472"/>
<reference evidence="4 5" key="3">
    <citation type="journal article" date="2016" name="Sci. Rep.">
        <title>Genome-wide diversity and gene expression profiling of Babesia microti isolates identify polymorphic genes that mediate host-pathogen interactions.</title>
        <authorList>
            <person name="Silva J.C."/>
            <person name="Cornillot E."/>
            <person name="McCracken C."/>
            <person name="Usmani-Brown S."/>
            <person name="Dwivedi A."/>
            <person name="Ifeonu O.O."/>
            <person name="Crabtree J."/>
            <person name="Gotia H.T."/>
            <person name="Virji A.Z."/>
            <person name="Reynes C."/>
            <person name="Colinge J."/>
            <person name="Kumar V."/>
            <person name="Lawres L."/>
            <person name="Pazzi J.E."/>
            <person name="Pablo J.V."/>
            <person name="Hung C."/>
            <person name="Brancato J."/>
            <person name="Kumari P."/>
            <person name="Orvis J."/>
            <person name="Tretina K."/>
            <person name="Chibucos M."/>
            <person name="Ott S."/>
            <person name="Sadzewicz L."/>
            <person name="Sengamalay N."/>
            <person name="Shetty A.C."/>
            <person name="Su Q."/>
            <person name="Tallon L."/>
            <person name="Fraser C.M."/>
            <person name="Frutos R."/>
            <person name="Molina D.M."/>
            <person name="Krause P.J."/>
            <person name="Ben Mamoun C."/>
        </authorList>
    </citation>
    <scope>NUCLEOTIDE SEQUENCE [LARGE SCALE GENOMIC DNA]</scope>
    <source>
        <strain evidence="4 5">RI</strain>
    </source>
</reference>
<sequence length="343" mass="39559">MPYELPIRVYIPEAIKFVKECPFFDEEYALNIPRYRILSVLDEPTEECQLDVSGIETFVKTRRFFPKFYKYYPPITIYDDLELVVSLIQLLLPEIENFWSPYIEAPFILRLLSAGFIPIATKLSFNDPNLDYIVLLPKFHIRRSCIIPPKAIHIPKKATKWARGLDLTIDAAFNQVIVGIVDQHGENWMYSAIRKELYKLNCYQRGIQLFNHTDLCIPDNTTYNKYNASIHSVEIWRGDTLIAGEIGCLVGKVWTSITAFHSERNSGMVQLLSLASLLTKIGVHIFDLGMCMDYKTAIGANTLEREDFFSVFRKYKTAEKGDLYTGRLSCVKLISNLKNEIKL</sequence>
<reference evidence="4 5" key="1">
    <citation type="journal article" date="2012" name="Nucleic Acids Res.">
        <title>Sequencing of the smallest Apicomplexan genome from the human pathogen Babesia microti.</title>
        <authorList>
            <person name="Cornillot E."/>
            <person name="Hadj-Kaddour K."/>
            <person name="Dassouli A."/>
            <person name="Noel B."/>
            <person name="Ranwez V."/>
            <person name="Vacherie B."/>
            <person name="Augagneur Y."/>
            <person name="Bres V."/>
            <person name="Duclos A."/>
            <person name="Randazzo S."/>
            <person name="Carcy B."/>
            <person name="Debierre-Grockiego F."/>
            <person name="Delbecq S."/>
            <person name="Moubri-Menage K."/>
            <person name="Shams-Eldin H."/>
            <person name="Usmani-Brown S."/>
            <person name="Bringaud F."/>
            <person name="Wincker P."/>
            <person name="Vivares C.P."/>
            <person name="Schwarz R.T."/>
            <person name="Schetters T.P."/>
            <person name="Krause P.J."/>
            <person name="Gorenflot A."/>
            <person name="Berry V."/>
            <person name="Barbe V."/>
            <person name="Ben Mamoun C."/>
        </authorList>
    </citation>
    <scope>NUCLEOTIDE SEQUENCE [LARGE SCALE GENOMIC DNA]</scope>
    <source>
        <strain evidence="4 5">RI</strain>
    </source>
</reference>
<evidence type="ECO:0000313" key="4">
    <source>
        <dbReference type="EMBL" id="SJK86245.1"/>
    </source>
</evidence>
<protein>
    <submittedName>
        <fullName evidence="4">Leu/Phe-tRNA protein transferase, putative</fullName>
    </submittedName>
</protein>
<dbReference type="Proteomes" id="UP000002899">
    <property type="component" value="Chromosome III"/>
</dbReference>
<keyword evidence="3" id="KW-0012">Acyltransferase</keyword>
<evidence type="ECO:0000313" key="5">
    <source>
        <dbReference type="Proteomes" id="UP000002899"/>
    </source>
</evidence>
<dbReference type="PANTHER" id="PTHR30098">
    <property type="entry name" value="LEUCYL/PHENYLALANYL-TRNA--PROTEIN TRANSFERASE"/>
    <property type="match status" value="1"/>
</dbReference>
<reference evidence="4 5" key="2">
    <citation type="journal article" date="2013" name="PLoS ONE">
        <title>Whole genome mapping and re-organization of the nuclear and mitochondrial genomes of Babesia microti isolates.</title>
        <authorList>
            <person name="Cornillot E."/>
            <person name="Dassouli A."/>
            <person name="Garg A."/>
            <person name="Pachikara N."/>
            <person name="Randazzo S."/>
            <person name="Depoix D."/>
            <person name="Carcy B."/>
            <person name="Delbecq S."/>
            <person name="Frutos R."/>
            <person name="Silva J.C."/>
            <person name="Sutton R."/>
            <person name="Krause P.J."/>
            <person name="Mamoun C.B."/>
        </authorList>
    </citation>
    <scope>NUCLEOTIDE SEQUENCE [LARGE SCALE GENOMIC DNA]</scope>
    <source>
        <strain evidence="4 5">RI</strain>
    </source>
</reference>
<dbReference type="VEuPathDB" id="PiroplasmaDB:BMR1_03g00472"/>
<dbReference type="GO" id="GO:0008914">
    <property type="term" value="F:leucyl-tRNA--protein transferase activity"/>
    <property type="evidence" value="ECO:0007669"/>
    <property type="project" value="InterPro"/>
</dbReference>
<dbReference type="InterPro" id="IPR042203">
    <property type="entry name" value="Leu/Phe-tRNA_Trfase_C"/>
</dbReference>
<evidence type="ECO:0000256" key="3">
    <source>
        <dbReference type="ARBA" id="ARBA00023315"/>
    </source>
</evidence>
<accession>A0A1R4ABB6</accession>
<dbReference type="InterPro" id="IPR016181">
    <property type="entry name" value="Acyl_CoA_acyltransferase"/>
</dbReference>
<dbReference type="PANTHER" id="PTHR30098:SF2">
    <property type="entry name" value="LEUCYL_PHENYLALANYL-TRNA--PROTEIN TRANSFERASE"/>
    <property type="match status" value="1"/>
</dbReference>